<dbReference type="InterPro" id="IPR046341">
    <property type="entry name" value="SET_dom_sf"/>
</dbReference>
<dbReference type="EMBL" id="BPLQ01010754">
    <property type="protein sequence ID" value="GIY53360.1"/>
    <property type="molecule type" value="Genomic_DNA"/>
</dbReference>
<keyword evidence="2" id="KW-1185">Reference proteome</keyword>
<evidence type="ECO:0000313" key="2">
    <source>
        <dbReference type="Proteomes" id="UP001054837"/>
    </source>
</evidence>
<protein>
    <submittedName>
        <fullName evidence="1">Uncharacterized protein</fullName>
    </submittedName>
</protein>
<dbReference type="AlphaFoldDB" id="A0AAV4U6K6"/>
<proteinExistence type="predicted"/>
<comment type="caution">
    <text evidence="1">The sequence shown here is derived from an EMBL/GenBank/DDBJ whole genome shotgun (WGS) entry which is preliminary data.</text>
</comment>
<accession>A0AAV4U6K6</accession>
<gene>
    <name evidence="1" type="primary">AVEN_269921_1</name>
    <name evidence="1" type="ORF">CDAR_39701</name>
</gene>
<sequence length="150" mass="17114">MACGEEDNGEIGALSLDSSYFAASDSEDSFTHSDFERAMTTDYQETPLPKELELRAGSQPLKYTLWSKVELSRGKRFGPIPAQLKDEEPTRFSAWRTLPYDIPVCLETSRALHSYVQQPPTWIAPFAPLSWQQQRLLRDVHFFDVTAKNL</sequence>
<name>A0AAV4U6K6_9ARAC</name>
<dbReference type="Proteomes" id="UP001054837">
    <property type="component" value="Unassembled WGS sequence"/>
</dbReference>
<dbReference type="Gene3D" id="2.170.270.10">
    <property type="entry name" value="SET domain"/>
    <property type="match status" value="1"/>
</dbReference>
<evidence type="ECO:0000313" key="1">
    <source>
        <dbReference type="EMBL" id="GIY53360.1"/>
    </source>
</evidence>
<organism evidence="1 2">
    <name type="scientific">Caerostris darwini</name>
    <dbReference type="NCBI Taxonomy" id="1538125"/>
    <lineage>
        <taxon>Eukaryota</taxon>
        <taxon>Metazoa</taxon>
        <taxon>Ecdysozoa</taxon>
        <taxon>Arthropoda</taxon>
        <taxon>Chelicerata</taxon>
        <taxon>Arachnida</taxon>
        <taxon>Araneae</taxon>
        <taxon>Araneomorphae</taxon>
        <taxon>Entelegynae</taxon>
        <taxon>Araneoidea</taxon>
        <taxon>Araneidae</taxon>
        <taxon>Caerostris</taxon>
    </lineage>
</organism>
<reference evidence="1 2" key="1">
    <citation type="submission" date="2021-06" db="EMBL/GenBank/DDBJ databases">
        <title>Caerostris darwini draft genome.</title>
        <authorList>
            <person name="Kono N."/>
            <person name="Arakawa K."/>
        </authorList>
    </citation>
    <scope>NUCLEOTIDE SEQUENCE [LARGE SCALE GENOMIC DNA]</scope>
</reference>